<evidence type="ECO:0000313" key="12">
    <source>
        <dbReference type="Proteomes" id="UP000639643"/>
    </source>
</evidence>
<protein>
    <recommendedName>
        <fullName evidence="8">ATP-dependent Clp protease proteolytic subunit</fullName>
        <ecNumber evidence="7">3.4.21.92</ecNumber>
    </recommendedName>
</protein>
<evidence type="ECO:0000256" key="8">
    <source>
        <dbReference type="RuleBase" id="RU003567"/>
    </source>
</evidence>
<name>A0A8H6KML2_9PEZI</name>
<evidence type="ECO:0000256" key="1">
    <source>
        <dbReference type="ARBA" id="ARBA00007039"/>
    </source>
</evidence>
<dbReference type="GO" id="GO:0006515">
    <property type="term" value="P:protein quality control for misfolded or incompletely synthesized proteins"/>
    <property type="evidence" value="ECO:0007669"/>
    <property type="project" value="TreeGrafter"/>
</dbReference>
<dbReference type="Proteomes" id="UP000639643">
    <property type="component" value="Unassembled WGS sequence"/>
</dbReference>
<feature type="chain" id="PRO_5034302316" description="ATP-dependent Clp protease proteolytic subunit" evidence="10">
    <location>
        <begin position="21"/>
        <end position="307"/>
    </location>
</feature>
<dbReference type="GO" id="GO:0051117">
    <property type="term" value="F:ATPase binding"/>
    <property type="evidence" value="ECO:0007669"/>
    <property type="project" value="TreeGrafter"/>
</dbReference>
<dbReference type="AlphaFoldDB" id="A0A8H6KML2"/>
<dbReference type="InterPro" id="IPR029045">
    <property type="entry name" value="ClpP/crotonase-like_dom_sf"/>
</dbReference>
<dbReference type="GO" id="GO:0004176">
    <property type="term" value="F:ATP-dependent peptidase activity"/>
    <property type="evidence" value="ECO:0007669"/>
    <property type="project" value="InterPro"/>
</dbReference>
<accession>A0A8H6KML2</accession>
<sequence length="307" mass="33855">RHLHLPLLAAQLFQASFTLCDCLSSSSYHVAAAMICRRTLFRALRAAPCLRQTRAFTNFPPSFPPSASSPPVGNIPLPYITEVSSNGWRTYDIFSKLLQERIVCLNGAIDDTVSASIVAQLLWLESDSPDKAITMYINSPGGSVSAGRRIPSPANRTTLTEIGLAIYDTMAYIKSPVSTVCLGAASSMAALLLTGGEAGKRYALPHSSVMIHQPLGGTQGQASDILIYANQIQRIRRQINEIMRRHINTSFGRDRFSLEEVHDMMERDKYLSAEEAKEIGVIDEILTRREDKDEKEKGAAEEQKTKP</sequence>
<dbReference type="PROSITE" id="PS00381">
    <property type="entry name" value="CLP_PROTEASE_SER"/>
    <property type="match status" value="1"/>
</dbReference>
<evidence type="ECO:0000256" key="5">
    <source>
        <dbReference type="PROSITE-ProRule" id="PRU10085"/>
    </source>
</evidence>
<evidence type="ECO:0000256" key="10">
    <source>
        <dbReference type="SAM" id="SignalP"/>
    </source>
</evidence>
<comment type="caution">
    <text evidence="11">The sequence shown here is derived from an EMBL/GenBank/DDBJ whole genome shotgun (WGS) entry which is preliminary data.</text>
</comment>
<dbReference type="OrthoDB" id="2017408at2759"/>
<dbReference type="PRINTS" id="PR00127">
    <property type="entry name" value="CLPPROTEASEP"/>
</dbReference>
<comment type="similarity">
    <text evidence="1 8">Belongs to the peptidase S14 family.</text>
</comment>
<dbReference type="GO" id="GO:0004252">
    <property type="term" value="F:serine-type endopeptidase activity"/>
    <property type="evidence" value="ECO:0007669"/>
    <property type="project" value="UniProtKB-EC"/>
</dbReference>
<dbReference type="Pfam" id="PF00574">
    <property type="entry name" value="CLP_protease"/>
    <property type="match status" value="2"/>
</dbReference>
<dbReference type="PANTHER" id="PTHR10381">
    <property type="entry name" value="ATP-DEPENDENT CLP PROTEASE PROTEOLYTIC SUBUNIT"/>
    <property type="match status" value="1"/>
</dbReference>
<reference evidence="11" key="1">
    <citation type="journal article" date="2020" name="Phytopathology">
        <title>Genome Sequence Resources of Colletotrichum truncatum, C. plurivorum, C. musicola, and C. sojae: Four Species Pathogenic to Soybean (Glycine max).</title>
        <authorList>
            <person name="Rogerio F."/>
            <person name="Boufleur T.R."/>
            <person name="Ciampi-Guillardi M."/>
            <person name="Sukno S.A."/>
            <person name="Thon M.R."/>
            <person name="Massola Junior N.S."/>
            <person name="Baroncelli R."/>
        </authorList>
    </citation>
    <scope>NUCLEOTIDE SEQUENCE</scope>
    <source>
        <strain evidence="11">LFN0074</strain>
    </source>
</reference>
<dbReference type="HAMAP" id="MF_00444">
    <property type="entry name" value="ClpP"/>
    <property type="match status" value="1"/>
</dbReference>
<dbReference type="InterPro" id="IPR033135">
    <property type="entry name" value="ClpP_His_AS"/>
</dbReference>
<dbReference type="PANTHER" id="PTHR10381:SF11">
    <property type="entry name" value="ATP-DEPENDENT CLP PROTEASE PROTEOLYTIC SUBUNIT, MITOCHONDRIAL"/>
    <property type="match status" value="1"/>
</dbReference>
<keyword evidence="4 7" id="KW-0720">Serine protease</keyword>
<dbReference type="EC" id="3.4.21.92" evidence="7"/>
<evidence type="ECO:0000256" key="4">
    <source>
        <dbReference type="ARBA" id="ARBA00022825"/>
    </source>
</evidence>
<gene>
    <name evidence="11" type="ORF">CMUS01_06385</name>
</gene>
<dbReference type="CDD" id="cd07017">
    <property type="entry name" value="S14_ClpP_2"/>
    <property type="match status" value="1"/>
</dbReference>
<dbReference type="InterPro" id="IPR023562">
    <property type="entry name" value="ClpP/TepA"/>
</dbReference>
<dbReference type="EMBL" id="WIGM01000207">
    <property type="protein sequence ID" value="KAF6833880.1"/>
    <property type="molecule type" value="Genomic_DNA"/>
</dbReference>
<dbReference type="SUPFAM" id="SSF52096">
    <property type="entry name" value="ClpP/crotonase"/>
    <property type="match status" value="1"/>
</dbReference>
<keyword evidence="10" id="KW-0732">Signal</keyword>
<feature type="active site" evidence="5">
    <location>
        <position position="187"/>
    </location>
</feature>
<keyword evidence="12" id="KW-1185">Reference proteome</keyword>
<evidence type="ECO:0000256" key="6">
    <source>
        <dbReference type="PROSITE-ProRule" id="PRU10086"/>
    </source>
</evidence>
<dbReference type="PROSITE" id="PS00382">
    <property type="entry name" value="CLP_PROTEASE_HIS"/>
    <property type="match status" value="1"/>
</dbReference>
<evidence type="ECO:0000256" key="3">
    <source>
        <dbReference type="ARBA" id="ARBA00022801"/>
    </source>
</evidence>
<evidence type="ECO:0000256" key="7">
    <source>
        <dbReference type="RuleBase" id="RU000549"/>
    </source>
</evidence>
<feature type="region of interest" description="Disordered" evidence="9">
    <location>
        <begin position="286"/>
        <end position="307"/>
    </location>
</feature>
<proteinExistence type="inferred from homology"/>
<dbReference type="InterPro" id="IPR001907">
    <property type="entry name" value="ClpP"/>
</dbReference>
<evidence type="ECO:0000313" key="11">
    <source>
        <dbReference type="EMBL" id="KAF6833880.1"/>
    </source>
</evidence>
<evidence type="ECO:0000256" key="9">
    <source>
        <dbReference type="SAM" id="MobiDB-lite"/>
    </source>
</evidence>
<dbReference type="InterPro" id="IPR018215">
    <property type="entry name" value="ClpP_Ser_AS"/>
</dbReference>
<dbReference type="Gene3D" id="3.90.226.10">
    <property type="entry name" value="2-enoyl-CoA Hydratase, Chain A, domain 1"/>
    <property type="match status" value="1"/>
</dbReference>
<evidence type="ECO:0000256" key="2">
    <source>
        <dbReference type="ARBA" id="ARBA00022670"/>
    </source>
</evidence>
<dbReference type="GO" id="GO:0009368">
    <property type="term" value="C:endopeptidase Clp complex"/>
    <property type="evidence" value="ECO:0007669"/>
    <property type="project" value="TreeGrafter"/>
</dbReference>
<feature type="signal peptide" evidence="10">
    <location>
        <begin position="1"/>
        <end position="20"/>
    </location>
</feature>
<keyword evidence="2 7" id="KW-0645">Protease</keyword>
<feature type="non-terminal residue" evidence="11">
    <location>
        <position position="307"/>
    </location>
</feature>
<organism evidence="11 12">
    <name type="scientific">Colletotrichum musicola</name>
    <dbReference type="NCBI Taxonomy" id="2175873"/>
    <lineage>
        <taxon>Eukaryota</taxon>
        <taxon>Fungi</taxon>
        <taxon>Dikarya</taxon>
        <taxon>Ascomycota</taxon>
        <taxon>Pezizomycotina</taxon>
        <taxon>Sordariomycetes</taxon>
        <taxon>Hypocreomycetidae</taxon>
        <taxon>Glomerellales</taxon>
        <taxon>Glomerellaceae</taxon>
        <taxon>Colletotrichum</taxon>
        <taxon>Colletotrichum orchidearum species complex</taxon>
    </lineage>
</organism>
<dbReference type="FunFam" id="3.90.226.10:FF:000002">
    <property type="entry name" value="ATP-dependent Clp protease proteolytic subunit"/>
    <property type="match status" value="1"/>
</dbReference>
<keyword evidence="3 7" id="KW-0378">Hydrolase</keyword>
<feature type="active site" evidence="6">
    <location>
        <position position="212"/>
    </location>
</feature>